<feature type="non-terminal residue" evidence="1">
    <location>
        <position position="1"/>
    </location>
</feature>
<sequence>KGGHSTQLPWIWRLEFENYDESHPEIEQWNQEVIRLEWLHAVASLERWLEEEALLVEESRRVAVTFEHEANLW</sequence>
<dbReference type="EMBL" id="ML170466">
    <property type="protein sequence ID" value="TDL13780.1"/>
    <property type="molecule type" value="Genomic_DNA"/>
</dbReference>
<reference evidence="1 2" key="1">
    <citation type="submission" date="2018-06" db="EMBL/GenBank/DDBJ databases">
        <title>A transcriptomic atlas of mushroom development highlights an independent origin of complex multicellularity.</title>
        <authorList>
            <consortium name="DOE Joint Genome Institute"/>
            <person name="Krizsan K."/>
            <person name="Almasi E."/>
            <person name="Merenyi Z."/>
            <person name="Sahu N."/>
            <person name="Viragh M."/>
            <person name="Koszo T."/>
            <person name="Mondo S."/>
            <person name="Kiss B."/>
            <person name="Balint B."/>
            <person name="Kues U."/>
            <person name="Barry K."/>
            <person name="Hegedus J.C."/>
            <person name="Henrissat B."/>
            <person name="Johnson J."/>
            <person name="Lipzen A."/>
            <person name="Ohm R."/>
            <person name="Nagy I."/>
            <person name="Pangilinan J."/>
            <person name="Yan J."/>
            <person name="Xiong Y."/>
            <person name="Grigoriev I.V."/>
            <person name="Hibbett D.S."/>
            <person name="Nagy L.G."/>
        </authorList>
    </citation>
    <scope>NUCLEOTIDE SEQUENCE [LARGE SCALE GENOMIC DNA]</scope>
    <source>
        <strain evidence="1 2">SZMC22713</strain>
    </source>
</reference>
<proteinExistence type="predicted"/>
<feature type="non-terminal residue" evidence="1">
    <location>
        <position position="73"/>
    </location>
</feature>
<dbReference type="Proteomes" id="UP000294933">
    <property type="component" value="Unassembled WGS sequence"/>
</dbReference>
<protein>
    <submittedName>
        <fullName evidence="1">Uncharacterized protein</fullName>
    </submittedName>
</protein>
<accession>A0A4Y7PHA5</accession>
<keyword evidence="2" id="KW-1185">Reference proteome</keyword>
<dbReference type="OrthoDB" id="3265433at2759"/>
<dbReference type="AlphaFoldDB" id="A0A4Y7PHA5"/>
<gene>
    <name evidence="1" type="ORF">BD410DRAFT_698730</name>
</gene>
<name>A0A4Y7PHA5_9AGAM</name>
<dbReference type="VEuPathDB" id="FungiDB:BD410DRAFT_698730"/>
<evidence type="ECO:0000313" key="2">
    <source>
        <dbReference type="Proteomes" id="UP000294933"/>
    </source>
</evidence>
<evidence type="ECO:0000313" key="1">
    <source>
        <dbReference type="EMBL" id="TDL13780.1"/>
    </source>
</evidence>
<organism evidence="1 2">
    <name type="scientific">Rickenella mellea</name>
    <dbReference type="NCBI Taxonomy" id="50990"/>
    <lineage>
        <taxon>Eukaryota</taxon>
        <taxon>Fungi</taxon>
        <taxon>Dikarya</taxon>
        <taxon>Basidiomycota</taxon>
        <taxon>Agaricomycotina</taxon>
        <taxon>Agaricomycetes</taxon>
        <taxon>Hymenochaetales</taxon>
        <taxon>Rickenellaceae</taxon>
        <taxon>Rickenella</taxon>
    </lineage>
</organism>